<dbReference type="InterPro" id="IPR036890">
    <property type="entry name" value="HATPase_C_sf"/>
</dbReference>
<dbReference type="Pfam" id="PF00512">
    <property type="entry name" value="HisKA"/>
    <property type="match status" value="1"/>
</dbReference>
<evidence type="ECO:0000256" key="4">
    <source>
        <dbReference type="ARBA" id="ARBA00023012"/>
    </source>
</evidence>
<dbReference type="PANTHER" id="PTHR45339:SF1">
    <property type="entry name" value="HYBRID SIGNAL TRANSDUCTION HISTIDINE KINASE J"/>
    <property type="match status" value="1"/>
</dbReference>
<sequence length="811" mass="90568">MARQRPYLWIQLGTLIIITSLVGTSVFYIRGLSQVHEELQSLTTLLAANTNATPTINQLFDGAEIMVQKAGQRQLFPRRKDTRLRYEELGLALNGKTGCSRYSIENEQYIACYSPAADGSAIVVGRSLSSQQNHTLTSVWITLLINAALLIIAFAGYYQITAPLREKARQKRLQNSLGWEHMSGIALLLSPKQMLLEANPGFRRSFRLESGKRLQTLLPSDEQVRVTSYLQQAIDSATTVDFECSLTDLDSEESRWAMHARPWKIEGESFLLVTGEDISKRHFMEQELRAEQQRVSAYFNAMQTLLIICDRDGNIVRVNHPVNSLLQMTDSQLKGQPLAYLVPRSAQEGLQQQWQQVLSSTEDYISSEFPVMSASGRESFVSWRMTTVQGNTEDSGAVLLAGLDLTELIANQKALESANVQIREALDQAEQANRSKSVFLANMSHEIRTPMNGILGAAELLLDSSLSEDQRRYLDIIHSSSHVLLDIINDILDLSKIESGKLEMESISFDLNDLLTNVYQLFNEPVRRKGLSLLYYYDGGLPTHWMGDPKRIRQIITNLLSNALKFTDKGRIEIRVSGHLTEEHNYQVSIDVRDSGIGIPADKQAQIFQAFRQADSSTSRRYGGTGLGLTISRHLAQAMRGNITIQSGMGEGSVFTLKLPLPESQQPVSRRAQPKQRELPKLSGHLLLAEDNQVNQKITERMLERLGMTCHTVADGEQAITALIRDEFDLILMDVNMPVMDGITATERIRELSSQKRSVPIIALTANAMLEDRQQCLEAGMNGFVSKPLRTEELANAIASVLTIQGSSTSP</sequence>
<dbReference type="InterPro" id="IPR035965">
    <property type="entry name" value="PAS-like_dom_sf"/>
</dbReference>
<accession>A0ABS7ZNG9</accession>
<feature type="domain" description="Histidine kinase" evidence="7">
    <location>
        <begin position="442"/>
        <end position="663"/>
    </location>
</feature>
<dbReference type="SUPFAM" id="SSF55874">
    <property type="entry name" value="ATPase domain of HSP90 chaperone/DNA topoisomerase II/histidine kinase"/>
    <property type="match status" value="1"/>
</dbReference>
<dbReference type="InterPro" id="IPR013656">
    <property type="entry name" value="PAS_4"/>
</dbReference>
<dbReference type="RefSeq" id="WP_225673036.1">
    <property type="nucleotide sequence ID" value="NZ_JAEDAH010000030.1"/>
</dbReference>
<evidence type="ECO:0000259" key="7">
    <source>
        <dbReference type="PROSITE" id="PS50109"/>
    </source>
</evidence>
<dbReference type="InterPro" id="IPR001789">
    <property type="entry name" value="Sig_transdc_resp-reg_receiver"/>
</dbReference>
<keyword evidence="11" id="KW-1185">Reference proteome</keyword>
<keyword evidence="6" id="KW-1133">Transmembrane helix</keyword>
<dbReference type="Pfam" id="PF02518">
    <property type="entry name" value="HATPase_c"/>
    <property type="match status" value="1"/>
</dbReference>
<dbReference type="InterPro" id="IPR000014">
    <property type="entry name" value="PAS"/>
</dbReference>
<evidence type="ECO:0000256" key="1">
    <source>
        <dbReference type="ARBA" id="ARBA00000085"/>
    </source>
</evidence>
<dbReference type="Pfam" id="PF08448">
    <property type="entry name" value="PAS_4"/>
    <property type="match status" value="2"/>
</dbReference>
<comment type="catalytic activity">
    <reaction evidence="1">
        <text>ATP + protein L-histidine = ADP + protein N-phospho-L-histidine.</text>
        <dbReference type="EC" id="2.7.13.3"/>
    </reaction>
</comment>
<feature type="domain" description="PAS" evidence="9">
    <location>
        <begin position="291"/>
        <end position="361"/>
    </location>
</feature>
<dbReference type="CDD" id="cd16922">
    <property type="entry name" value="HATPase_EvgS-ArcB-TorS-like"/>
    <property type="match status" value="1"/>
</dbReference>
<dbReference type="PRINTS" id="PR00344">
    <property type="entry name" value="BCTRLSENSOR"/>
</dbReference>
<dbReference type="PROSITE" id="PS50110">
    <property type="entry name" value="RESPONSE_REGULATORY"/>
    <property type="match status" value="1"/>
</dbReference>
<dbReference type="CDD" id="cd00130">
    <property type="entry name" value="PAS"/>
    <property type="match status" value="1"/>
</dbReference>
<dbReference type="SMART" id="SM00388">
    <property type="entry name" value="HisKA"/>
    <property type="match status" value="1"/>
</dbReference>
<feature type="transmembrane region" description="Helical" evidence="6">
    <location>
        <begin position="136"/>
        <end position="158"/>
    </location>
</feature>
<dbReference type="PROSITE" id="PS50112">
    <property type="entry name" value="PAS"/>
    <property type="match status" value="1"/>
</dbReference>
<feature type="modified residue" description="4-aspartylphosphate" evidence="5">
    <location>
        <position position="734"/>
    </location>
</feature>
<comment type="caution">
    <text evidence="10">The sequence shown here is derived from an EMBL/GenBank/DDBJ whole genome shotgun (WGS) entry which is preliminary data.</text>
</comment>
<proteinExistence type="predicted"/>
<gene>
    <name evidence="10" type="ORF">I9W95_06375</name>
</gene>
<dbReference type="SUPFAM" id="SSF52172">
    <property type="entry name" value="CheY-like"/>
    <property type="match status" value="1"/>
</dbReference>
<evidence type="ECO:0000256" key="3">
    <source>
        <dbReference type="ARBA" id="ARBA00022553"/>
    </source>
</evidence>
<dbReference type="EMBL" id="JAEDAH010000030">
    <property type="protein sequence ID" value="MCA6063232.1"/>
    <property type="molecule type" value="Genomic_DNA"/>
</dbReference>
<organism evidence="10 11">
    <name type="scientific">Thalassolituus marinus</name>
    <dbReference type="NCBI Taxonomy" id="671053"/>
    <lineage>
        <taxon>Bacteria</taxon>
        <taxon>Pseudomonadati</taxon>
        <taxon>Pseudomonadota</taxon>
        <taxon>Gammaproteobacteria</taxon>
        <taxon>Oceanospirillales</taxon>
        <taxon>Oceanospirillaceae</taxon>
        <taxon>Thalassolituus</taxon>
    </lineage>
</organism>
<reference evidence="10 11" key="1">
    <citation type="submission" date="2020-12" db="EMBL/GenBank/DDBJ databases">
        <title>Novel Thalassolituus-related marine hydrocarbonoclastic bacteria mediated algae-derived hydrocarbons mineralization in twilight zone of the northern South China Sea.</title>
        <authorList>
            <person name="Dong C."/>
        </authorList>
    </citation>
    <scope>NUCLEOTIDE SEQUENCE [LARGE SCALE GENOMIC DNA]</scope>
    <source>
        <strain evidence="10 11">IMCC1826</strain>
    </source>
</reference>
<dbReference type="InterPro" id="IPR004358">
    <property type="entry name" value="Sig_transdc_His_kin-like_C"/>
</dbReference>
<evidence type="ECO:0000256" key="6">
    <source>
        <dbReference type="SAM" id="Phobius"/>
    </source>
</evidence>
<dbReference type="SMART" id="SM00387">
    <property type="entry name" value="HATPase_c"/>
    <property type="match status" value="1"/>
</dbReference>
<dbReference type="InterPro" id="IPR003594">
    <property type="entry name" value="HATPase_dom"/>
</dbReference>
<keyword evidence="4" id="KW-0902">Two-component regulatory system</keyword>
<dbReference type="PROSITE" id="PS50109">
    <property type="entry name" value="HIS_KIN"/>
    <property type="match status" value="1"/>
</dbReference>
<keyword evidence="3 5" id="KW-0597">Phosphoprotein</keyword>
<dbReference type="InterPro" id="IPR003661">
    <property type="entry name" value="HisK_dim/P_dom"/>
</dbReference>
<dbReference type="Gene3D" id="1.10.287.130">
    <property type="match status" value="1"/>
</dbReference>
<feature type="transmembrane region" description="Helical" evidence="6">
    <location>
        <begin position="6"/>
        <end position="29"/>
    </location>
</feature>
<protein>
    <recommendedName>
        <fullName evidence="2">histidine kinase</fullName>
        <ecNumber evidence="2">2.7.13.3</ecNumber>
    </recommendedName>
</protein>
<keyword evidence="6" id="KW-0472">Membrane</keyword>
<dbReference type="SUPFAM" id="SSF47384">
    <property type="entry name" value="Homodimeric domain of signal transducing histidine kinase"/>
    <property type="match status" value="1"/>
</dbReference>
<dbReference type="CDD" id="cd00082">
    <property type="entry name" value="HisKA"/>
    <property type="match status" value="1"/>
</dbReference>
<dbReference type="InterPro" id="IPR011006">
    <property type="entry name" value="CheY-like_superfamily"/>
</dbReference>
<dbReference type="CDD" id="cd17546">
    <property type="entry name" value="REC_hyHK_CKI1_RcsC-like"/>
    <property type="match status" value="1"/>
</dbReference>
<dbReference type="SMART" id="SM00448">
    <property type="entry name" value="REC"/>
    <property type="match status" value="1"/>
</dbReference>
<dbReference type="Proteomes" id="UP000714380">
    <property type="component" value="Unassembled WGS sequence"/>
</dbReference>
<evidence type="ECO:0000256" key="2">
    <source>
        <dbReference type="ARBA" id="ARBA00012438"/>
    </source>
</evidence>
<dbReference type="PANTHER" id="PTHR45339">
    <property type="entry name" value="HYBRID SIGNAL TRANSDUCTION HISTIDINE KINASE J"/>
    <property type="match status" value="1"/>
</dbReference>
<evidence type="ECO:0000313" key="10">
    <source>
        <dbReference type="EMBL" id="MCA6063232.1"/>
    </source>
</evidence>
<dbReference type="Gene3D" id="3.30.565.10">
    <property type="entry name" value="Histidine kinase-like ATPase, C-terminal domain"/>
    <property type="match status" value="1"/>
</dbReference>
<name>A0ABS7ZNG9_9GAMM</name>
<evidence type="ECO:0000259" key="9">
    <source>
        <dbReference type="PROSITE" id="PS50112"/>
    </source>
</evidence>
<feature type="domain" description="Response regulatory" evidence="8">
    <location>
        <begin position="685"/>
        <end position="802"/>
    </location>
</feature>
<dbReference type="Gene3D" id="3.30.450.20">
    <property type="entry name" value="PAS domain"/>
    <property type="match status" value="2"/>
</dbReference>
<dbReference type="NCBIfam" id="TIGR00229">
    <property type="entry name" value="sensory_box"/>
    <property type="match status" value="1"/>
</dbReference>
<dbReference type="InterPro" id="IPR005467">
    <property type="entry name" value="His_kinase_dom"/>
</dbReference>
<dbReference type="SMART" id="SM00091">
    <property type="entry name" value="PAS"/>
    <property type="match status" value="2"/>
</dbReference>
<dbReference type="Pfam" id="PF00072">
    <property type="entry name" value="Response_reg"/>
    <property type="match status" value="1"/>
</dbReference>
<dbReference type="InterPro" id="IPR036097">
    <property type="entry name" value="HisK_dim/P_sf"/>
</dbReference>
<evidence type="ECO:0000256" key="5">
    <source>
        <dbReference type="PROSITE-ProRule" id="PRU00169"/>
    </source>
</evidence>
<dbReference type="SUPFAM" id="SSF55785">
    <property type="entry name" value="PYP-like sensor domain (PAS domain)"/>
    <property type="match status" value="2"/>
</dbReference>
<dbReference type="EC" id="2.7.13.3" evidence="2"/>
<keyword evidence="6" id="KW-0812">Transmembrane</keyword>
<dbReference type="Gene3D" id="3.40.50.2300">
    <property type="match status" value="1"/>
</dbReference>
<evidence type="ECO:0000259" key="8">
    <source>
        <dbReference type="PROSITE" id="PS50110"/>
    </source>
</evidence>
<evidence type="ECO:0000313" key="11">
    <source>
        <dbReference type="Proteomes" id="UP000714380"/>
    </source>
</evidence>